<evidence type="ECO:0008006" key="3">
    <source>
        <dbReference type="Google" id="ProtNLM"/>
    </source>
</evidence>
<dbReference type="EMBL" id="QFFI01000008">
    <property type="protein sequence ID" value="PWG63958.1"/>
    <property type="molecule type" value="Genomic_DNA"/>
</dbReference>
<evidence type="ECO:0000313" key="1">
    <source>
        <dbReference type="EMBL" id="PWG63958.1"/>
    </source>
</evidence>
<evidence type="ECO:0000313" key="2">
    <source>
        <dbReference type="Proteomes" id="UP000245474"/>
    </source>
</evidence>
<dbReference type="Gene3D" id="3.30.70.100">
    <property type="match status" value="1"/>
</dbReference>
<dbReference type="InterPro" id="IPR011008">
    <property type="entry name" value="Dimeric_a/b-barrel"/>
</dbReference>
<reference evidence="1 2" key="1">
    <citation type="submission" date="2018-05" db="EMBL/GenBank/DDBJ databases">
        <title>Spiribacter halobius sp. nov., a moderately halophilic bacterium isolated from marine solar saltern.</title>
        <authorList>
            <person name="Zheng W.-S."/>
            <person name="Lu D.-C."/>
            <person name="Du Z.-J."/>
        </authorList>
    </citation>
    <scope>NUCLEOTIDE SEQUENCE [LARGE SCALE GENOMIC DNA]</scope>
    <source>
        <strain evidence="1 2">E85</strain>
    </source>
</reference>
<name>A0A2U2N4J1_9GAMM</name>
<dbReference type="Proteomes" id="UP000245474">
    <property type="component" value="Unassembled WGS sequence"/>
</dbReference>
<gene>
    <name evidence="1" type="ORF">DEM34_07125</name>
</gene>
<sequence length="270" mass="29401">MSATLLICHRRARSLSAGDFLGPWAEERAALVARHQAALGHPDYHQIRRLSRLSIVYNAVRLSRSWPLTALISLLRGRRPPSLIGNRDERWDLVEQLQWPEPAQREAALASEPGGAALQALAQHADAATRHHALLSTERVDTMPLAPGETAPDAVALFCLRAKPPMEREHMLADWIGRHGPLVASLQGALGYAAYAQLAVRGNDDTPTAFDGVALLAYPGLGTMRLGLIRPRTQLANLRLVWDETAFLDTGRSALIIGRVARRLSGAPPG</sequence>
<comment type="caution">
    <text evidence="1">The sequence shown here is derived from an EMBL/GenBank/DDBJ whole genome shotgun (WGS) entry which is preliminary data.</text>
</comment>
<dbReference type="AlphaFoldDB" id="A0A2U2N4J1"/>
<accession>A0A2U2N4J1</accession>
<organism evidence="1 2">
    <name type="scientific">Sediminicurvatus halobius</name>
    <dbReference type="NCBI Taxonomy" id="2182432"/>
    <lineage>
        <taxon>Bacteria</taxon>
        <taxon>Pseudomonadati</taxon>
        <taxon>Pseudomonadota</taxon>
        <taxon>Gammaproteobacteria</taxon>
        <taxon>Chromatiales</taxon>
        <taxon>Ectothiorhodospiraceae</taxon>
        <taxon>Sediminicurvatus</taxon>
    </lineage>
</organism>
<proteinExistence type="predicted"/>
<dbReference type="SUPFAM" id="SSF54909">
    <property type="entry name" value="Dimeric alpha+beta barrel"/>
    <property type="match status" value="1"/>
</dbReference>
<protein>
    <recommendedName>
        <fullName evidence="3">EthD domain-containing protein</fullName>
    </recommendedName>
</protein>
<dbReference type="RefSeq" id="WP_109677668.1">
    <property type="nucleotide sequence ID" value="NZ_CP086615.1"/>
</dbReference>
<keyword evidence="2" id="KW-1185">Reference proteome</keyword>